<feature type="signal peptide" evidence="3">
    <location>
        <begin position="1"/>
        <end position="28"/>
    </location>
</feature>
<reference evidence="6 7" key="1">
    <citation type="submission" date="2016-10" db="EMBL/GenBank/DDBJ databases">
        <authorList>
            <person name="de Groot N.N."/>
        </authorList>
    </citation>
    <scope>NUCLEOTIDE SEQUENCE [LARGE SCALE GENOMIC DNA]</scope>
    <source>
        <strain evidence="6 7">47C3B</strain>
    </source>
</reference>
<dbReference type="Pfam" id="PF02837">
    <property type="entry name" value="Glyco_hydro_2_N"/>
    <property type="match status" value="1"/>
</dbReference>
<keyword evidence="7" id="KW-1185">Reference proteome</keyword>
<organism evidence="6 7">
    <name type="scientific">Mucilaginibacter pineti</name>
    <dbReference type="NCBI Taxonomy" id="1391627"/>
    <lineage>
        <taxon>Bacteria</taxon>
        <taxon>Pseudomonadati</taxon>
        <taxon>Bacteroidota</taxon>
        <taxon>Sphingobacteriia</taxon>
        <taxon>Sphingobacteriales</taxon>
        <taxon>Sphingobacteriaceae</taxon>
        <taxon>Mucilaginibacter</taxon>
    </lineage>
</organism>
<feature type="domain" description="Sialate O-acetylesterase" evidence="5">
    <location>
        <begin position="427"/>
        <end position="548"/>
    </location>
</feature>
<dbReference type="PANTHER" id="PTHR22901:SF0">
    <property type="entry name" value="SIALATE O-ACETYLESTERASE"/>
    <property type="match status" value="1"/>
</dbReference>
<name>A0A1G6X671_9SPHI</name>
<feature type="chain" id="PRO_5011712372" evidence="3">
    <location>
        <begin position="29"/>
        <end position="665"/>
    </location>
</feature>
<dbReference type="InterPro" id="IPR036514">
    <property type="entry name" value="SGNH_hydro_sf"/>
</dbReference>
<dbReference type="InterPro" id="IPR039329">
    <property type="entry name" value="SIAE"/>
</dbReference>
<accession>A0A1G6X671</accession>
<dbReference type="EMBL" id="FNAI01000002">
    <property type="protein sequence ID" value="SDD73574.1"/>
    <property type="molecule type" value="Genomic_DNA"/>
</dbReference>
<dbReference type="SUPFAM" id="SSF52266">
    <property type="entry name" value="SGNH hydrolase"/>
    <property type="match status" value="1"/>
</dbReference>
<protein>
    <submittedName>
        <fullName evidence="6">Sialate O-acetylesterase</fullName>
    </submittedName>
</protein>
<dbReference type="InterPro" id="IPR013783">
    <property type="entry name" value="Ig-like_fold"/>
</dbReference>
<dbReference type="Proteomes" id="UP000199072">
    <property type="component" value="Unassembled WGS sequence"/>
</dbReference>
<feature type="domain" description="Glycosyl hydrolases family 2 sugar binding" evidence="4">
    <location>
        <begin position="272"/>
        <end position="373"/>
    </location>
</feature>
<evidence type="ECO:0000259" key="4">
    <source>
        <dbReference type="Pfam" id="PF02837"/>
    </source>
</evidence>
<dbReference type="GO" id="GO:0005975">
    <property type="term" value="P:carbohydrate metabolic process"/>
    <property type="evidence" value="ECO:0007669"/>
    <property type="project" value="InterPro"/>
</dbReference>
<dbReference type="InterPro" id="IPR005181">
    <property type="entry name" value="SASA"/>
</dbReference>
<dbReference type="Pfam" id="PF03629">
    <property type="entry name" value="SASA"/>
    <property type="match status" value="2"/>
</dbReference>
<comment type="similarity">
    <text evidence="1">Belongs to the glycosyl hydrolase 2 family.</text>
</comment>
<dbReference type="InterPro" id="IPR006104">
    <property type="entry name" value="Glyco_hydro_2_N"/>
</dbReference>
<sequence length="665" mass="73841">MFKNITISNLAKGALAVALISQFQFVQAKVVLPSVFSDNMVLQQKTKAAIWGKTDAGKTVTITTGWSGKKYSVVADNGGNWKVKVSTPSYGGPYDITISDGDVTTLKNVLIGEVWVCSGQSNMEMPVNGWGKVNNYEQEVAAANYPQIRLLQVEQIPSNIPQENAKVKNGGWTECNPTYVAEFSSVAYFFAREVYLKTKVPIGLIHSSWGGTIAEAWTDGQSLNKMPEFVAPVAEIAKVEDKDAQKNYNDKLQAWINLIVQKDSGYVQGNPVWQQNNMDVTRWPYMNVPGFLELKLPNFDGVLWYRKKVTVPDGWAGKPIKISLGTIDDNEITWFNGEKVGETQGWNIPRSYTIPGNLVKAGDNIITVRVFDSGSNGGFYGDAKALTLIGDDGQQVSLSGAWQYHIGMDLKTMPQLPVPPNSPNRPTVLYNSMINPFIQYSIRGAIWYQGESNAGRAYQYRELFPTLIKGWREKWNEGNFPFYFVQLANFWKIDDQPSPAEWAELREAQLKTLSLPNTGMAVAVDLGETLNIHPKNKQEVGRRLAQVALAKTYGQHIEYSGPIYQSQKIDGDKITLSFKFSKGLKAANNETLKGFAIAGDDQKFYWADAKIDGDKIIVSSASVSKPVAVRYAWGGNPICNLYNAAGFPASPFRTDEWNGITYNKK</sequence>
<evidence type="ECO:0000259" key="5">
    <source>
        <dbReference type="Pfam" id="PF03629"/>
    </source>
</evidence>
<dbReference type="Gene3D" id="2.60.40.10">
    <property type="entry name" value="Immunoglobulins"/>
    <property type="match status" value="1"/>
</dbReference>
<keyword evidence="3" id="KW-0732">Signal</keyword>
<dbReference type="OrthoDB" id="9816001at2"/>
<dbReference type="GO" id="GO:0004553">
    <property type="term" value="F:hydrolase activity, hydrolyzing O-glycosyl compounds"/>
    <property type="evidence" value="ECO:0007669"/>
    <property type="project" value="InterPro"/>
</dbReference>
<dbReference type="GO" id="GO:0001681">
    <property type="term" value="F:sialate O-acetylesterase activity"/>
    <property type="evidence" value="ECO:0007669"/>
    <property type="project" value="InterPro"/>
</dbReference>
<evidence type="ECO:0000313" key="6">
    <source>
        <dbReference type="EMBL" id="SDD73574.1"/>
    </source>
</evidence>
<dbReference type="InterPro" id="IPR008979">
    <property type="entry name" value="Galactose-bd-like_sf"/>
</dbReference>
<proteinExistence type="inferred from homology"/>
<feature type="domain" description="Sialate O-acetylesterase" evidence="5">
    <location>
        <begin position="113"/>
        <end position="223"/>
    </location>
</feature>
<dbReference type="AlphaFoldDB" id="A0A1G6X671"/>
<evidence type="ECO:0000256" key="1">
    <source>
        <dbReference type="ARBA" id="ARBA00007401"/>
    </source>
</evidence>
<evidence type="ECO:0000256" key="3">
    <source>
        <dbReference type="SAM" id="SignalP"/>
    </source>
</evidence>
<dbReference type="SUPFAM" id="SSF49785">
    <property type="entry name" value="Galactose-binding domain-like"/>
    <property type="match status" value="1"/>
</dbReference>
<evidence type="ECO:0000313" key="7">
    <source>
        <dbReference type="Proteomes" id="UP000199072"/>
    </source>
</evidence>
<keyword evidence="2" id="KW-0378">Hydrolase</keyword>
<dbReference type="RefSeq" id="WP_091146367.1">
    <property type="nucleotide sequence ID" value="NZ_FNAI01000002.1"/>
</dbReference>
<dbReference type="STRING" id="1391627.SAMN05216464_102413"/>
<dbReference type="Gene3D" id="3.40.50.1110">
    <property type="entry name" value="SGNH hydrolase"/>
    <property type="match status" value="2"/>
</dbReference>
<gene>
    <name evidence="6" type="ORF">SAMN05216464_102413</name>
</gene>
<dbReference type="PANTHER" id="PTHR22901">
    <property type="entry name" value="SIALATE O-ACETYLESTERASE"/>
    <property type="match status" value="1"/>
</dbReference>
<evidence type="ECO:0000256" key="2">
    <source>
        <dbReference type="ARBA" id="ARBA00022801"/>
    </source>
</evidence>